<keyword evidence="2" id="KW-1185">Reference proteome</keyword>
<evidence type="ECO:0000313" key="1">
    <source>
        <dbReference type="EMBL" id="TNN32197.1"/>
    </source>
</evidence>
<dbReference type="EMBL" id="SRLO01002850">
    <property type="protein sequence ID" value="TNN32197.1"/>
    <property type="molecule type" value="Genomic_DNA"/>
</dbReference>
<dbReference type="AlphaFoldDB" id="A0A4Z2ETF2"/>
<gene>
    <name evidence="1" type="ORF">EYF80_057645</name>
</gene>
<organism evidence="1 2">
    <name type="scientific">Liparis tanakae</name>
    <name type="common">Tanaka's snailfish</name>
    <dbReference type="NCBI Taxonomy" id="230148"/>
    <lineage>
        <taxon>Eukaryota</taxon>
        <taxon>Metazoa</taxon>
        <taxon>Chordata</taxon>
        <taxon>Craniata</taxon>
        <taxon>Vertebrata</taxon>
        <taxon>Euteleostomi</taxon>
        <taxon>Actinopterygii</taxon>
        <taxon>Neopterygii</taxon>
        <taxon>Teleostei</taxon>
        <taxon>Neoteleostei</taxon>
        <taxon>Acanthomorphata</taxon>
        <taxon>Eupercaria</taxon>
        <taxon>Perciformes</taxon>
        <taxon>Cottioidei</taxon>
        <taxon>Cottales</taxon>
        <taxon>Liparidae</taxon>
        <taxon>Liparis</taxon>
    </lineage>
</organism>
<protein>
    <submittedName>
        <fullName evidence="1">Uncharacterized protein</fullName>
    </submittedName>
</protein>
<name>A0A4Z2ETF2_9TELE</name>
<evidence type="ECO:0000313" key="2">
    <source>
        <dbReference type="Proteomes" id="UP000314294"/>
    </source>
</evidence>
<proteinExistence type="predicted"/>
<reference evidence="1 2" key="1">
    <citation type="submission" date="2019-03" db="EMBL/GenBank/DDBJ databases">
        <title>First draft genome of Liparis tanakae, snailfish: a comprehensive survey of snailfish specific genes.</title>
        <authorList>
            <person name="Kim W."/>
            <person name="Song I."/>
            <person name="Jeong J.-H."/>
            <person name="Kim D."/>
            <person name="Kim S."/>
            <person name="Ryu S."/>
            <person name="Song J.Y."/>
            <person name="Lee S.K."/>
        </authorList>
    </citation>
    <scope>NUCLEOTIDE SEQUENCE [LARGE SCALE GENOMIC DNA]</scope>
    <source>
        <tissue evidence="1">Muscle</tissue>
    </source>
</reference>
<sequence>MYSITSRTANTPGGHAHLARGEVWIRRHRLLCSNPRLAGDKEVRDQVPVPLTTMEEMDLFEQRLKDPANILMKKSVMSFFVLRISRKAD</sequence>
<accession>A0A4Z2ETF2</accession>
<comment type="caution">
    <text evidence="1">The sequence shown here is derived from an EMBL/GenBank/DDBJ whole genome shotgun (WGS) entry which is preliminary data.</text>
</comment>
<dbReference type="Proteomes" id="UP000314294">
    <property type="component" value="Unassembled WGS sequence"/>
</dbReference>